<feature type="chain" id="PRO_5046831477" description="Secreted protein" evidence="2">
    <location>
        <begin position="31"/>
        <end position="196"/>
    </location>
</feature>
<keyword evidence="2" id="KW-0732">Signal</keyword>
<feature type="region of interest" description="Disordered" evidence="1">
    <location>
        <begin position="34"/>
        <end position="77"/>
    </location>
</feature>
<dbReference type="EMBL" id="JBHSFS010000004">
    <property type="protein sequence ID" value="MFC4513429.1"/>
    <property type="molecule type" value="Genomic_DNA"/>
</dbReference>
<keyword evidence="4" id="KW-1185">Reference proteome</keyword>
<dbReference type="RefSeq" id="WP_417922722.1">
    <property type="nucleotide sequence ID" value="NZ_JBHSFS010000004.1"/>
</dbReference>
<evidence type="ECO:0000313" key="4">
    <source>
        <dbReference type="Proteomes" id="UP001595990"/>
    </source>
</evidence>
<dbReference type="Proteomes" id="UP001595990">
    <property type="component" value="Unassembled WGS sequence"/>
</dbReference>
<name>A0ABV9BHA4_9ACTN</name>
<evidence type="ECO:0000256" key="1">
    <source>
        <dbReference type="SAM" id="MobiDB-lite"/>
    </source>
</evidence>
<accession>A0ABV9BHA4</accession>
<gene>
    <name evidence="3" type="ORF">ACFPEN_10825</name>
</gene>
<evidence type="ECO:0000313" key="3">
    <source>
        <dbReference type="EMBL" id="MFC4513429.1"/>
    </source>
</evidence>
<evidence type="ECO:0008006" key="5">
    <source>
        <dbReference type="Google" id="ProtNLM"/>
    </source>
</evidence>
<feature type="signal peptide" evidence="2">
    <location>
        <begin position="1"/>
        <end position="30"/>
    </location>
</feature>
<organism evidence="3 4">
    <name type="scientific">Streptomyces ehimensis</name>
    <dbReference type="NCBI Taxonomy" id="68195"/>
    <lineage>
        <taxon>Bacteria</taxon>
        <taxon>Bacillati</taxon>
        <taxon>Actinomycetota</taxon>
        <taxon>Actinomycetes</taxon>
        <taxon>Kitasatosporales</taxon>
        <taxon>Streptomycetaceae</taxon>
        <taxon>Streptomyces</taxon>
    </lineage>
</organism>
<evidence type="ECO:0000256" key="2">
    <source>
        <dbReference type="SAM" id="SignalP"/>
    </source>
</evidence>
<sequence length="196" mass="19851">MARSSSGIIVATLTAAALAGVGFLAVQAEAAPDHPTAHASGRAADKAKDGEQGKDKAAGSAGQEQGKAPNAVPEDSGTGLRVVYGLAQKRVWLVGSDGKATRTFEIAPSTVNPPPGSYAVTSRTPTITGSDGTPVEHVVVFHRDAAGVVFGFSAAVDGSSPKPDPAKKTGAIREQPADGRAMWEFAVNKTPVVVVP</sequence>
<feature type="compositionally biased region" description="Basic and acidic residues" evidence="1">
    <location>
        <begin position="43"/>
        <end position="57"/>
    </location>
</feature>
<proteinExistence type="predicted"/>
<reference evidence="4" key="1">
    <citation type="journal article" date="2019" name="Int. J. Syst. Evol. Microbiol.">
        <title>The Global Catalogue of Microorganisms (GCM) 10K type strain sequencing project: providing services to taxonomists for standard genome sequencing and annotation.</title>
        <authorList>
            <consortium name="The Broad Institute Genomics Platform"/>
            <consortium name="The Broad Institute Genome Sequencing Center for Infectious Disease"/>
            <person name="Wu L."/>
            <person name="Ma J."/>
        </authorList>
    </citation>
    <scope>NUCLEOTIDE SEQUENCE [LARGE SCALE GENOMIC DNA]</scope>
    <source>
        <strain evidence="4">CECT 8064</strain>
    </source>
</reference>
<protein>
    <recommendedName>
        <fullName evidence="5">Secreted protein</fullName>
    </recommendedName>
</protein>
<comment type="caution">
    <text evidence="3">The sequence shown here is derived from an EMBL/GenBank/DDBJ whole genome shotgun (WGS) entry which is preliminary data.</text>
</comment>